<keyword evidence="3" id="KW-0067">ATP-binding</keyword>
<evidence type="ECO:0000256" key="1">
    <source>
        <dbReference type="ARBA" id="ARBA00022598"/>
    </source>
</evidence>
<evidence type="ECO:0000259" key="6">
    <source>
        <dbReference type="Pfam" id="PF13603"/>
    </source>
</evidence>
<keyword evidence="8" id="KW-1185">Reference proteome</keyword>
<keyword evidence="4" id="KW-0648">Protein biosynthesis</keyword>
<evidence type="ECO:0000313" key="8">
    <source>
        <dbReference type="Proteomes" id="UP000280698"/>
    </source>
</evidence>
<keyword evidence="1" id="KW-0436">Ligase</keyword>
<evidence type="ECO:0000256" key="2">
    <source>
        <dbReference type="ARBA" id="ARBA00022741"/>
    </source>
</evidence>
<dbReference type="InterPro" id="IPR009008">
    <property type="entry name" value="Val/Leu/Ile-tRNA-synth_edit"/>
</dbReference>
<dbReference type="InterPro" id="IPR025709">
    <property type="entry name" value="Leu_tRNA-synth_edit"/>
</dbReference>
<dbReference type="Gene3D" id="3.90.740.10">
    <property type="entry name" value="Valyl/Leucyl/Isoleucyl-tRNA synthetase, editing domain"/>
    <property type="match status" value="1"/>
</dbReference>
<dbReference type="Pfam" id="PF13603">
    <property type="entry name" value="tRNA-synt_1_2"/>
    <property type="match status" value="1"/>
</dbReference>
<dbReference type="SUPFAM" id="SSF50677">
    <property type="entry name" value="ValRS/IleRS/LeuRS editing domain"/>
    <property type="match status" value="1"/>
</dbReference>
<evidence type="ECO:0000256" key="5">
    <source>
        <dbReference type="ARBA" id="ARBA00023146"/>
    </source>
</evidence>
<dbReference type="EMBL" id="RJLN01000067">
    <property type="protein sequence ID" value="RNL95029.1"/>
    <property type="molecule type" value="Genomic_DNA"/>
</dbReference>
<comment type="caution">
    <text evidence="7">The sequence shown here is derived from an EMBL/GenBank/DDBJ whole genome shotgun (WGS) entry which is preliminary data.</text>
</comment>
<dbReference type="Proteomes" id="UP000280698">
    <property type="component" value="Unassembled WGS sequence"/>
</dbReference>
<evidence type="ECO:0000313" key="7">
    <source>
        <dbReference type="EMBL" id="RNL95029.1"/>
    </source>
</evidence>
<feature type="domain" description="Leucyl-tRNA synthetase editing" evidence="6">
    <location>
        <begin position="137"/>
        <end position="240"/>
    </location>
</feature>
<protein>
    <recommendedName>
        <fullName evidence="6">Leucyl-tRNA synthetase editing domain-containing protein</fullName>
    </recommendedName>
</protein>
<reference evidence="7 8" key="1">
    <citation type="submission" date="2018-11" db="EMBL/GenBank/DDBJ databases">
        <title>Micromonospora sp. PPF5-17, a new actinomycetes isolated from a hot spring soil.</title>
        <authorList>
            <person name="Thawai C."/>
        </authorList>
    </citation>
    <scope>NUCLEOTIDE SEQUENCE [LARGE SCALE GENOMIC DNA]</scope>
    <source>
        <strain evidence="7 8">PPF5-17</strain>
    </source>
</reference>
<gene>
    <name evidence="7" type="ORF">EFE23_20620</name>
</gene>
<organism evidence="7 8">
    <name type="scientific">Micromonospora solifontis</name>
    <dbReference type="NCBI Taxonomy" id="2487138"/>
    <lineage>
        <taxon>Bacteria</taxon>
        <taxon>Bacillati</taxon>
        <taxon>Actinomycetota</taxon>
        <taxon>Actinomycetes</taxon>
        <taxon>Micromonosporales</taxon>
        <taxon>Micromonosporaceae</taxon>
        <taxon>Micromonospora</taxon>
    </lineage>
</organism>
<evidence type="ECO:0000256" key="4">
    <source>
        <dbReference type="ARBA" id="ARBA00022917"/>
    </source>
</evidence>
<keyword evidence="5" id="KW-0030">Aminoacyl-tRNA synthetase</keyword>
<name>A0ABX9WBX3_9ACTN</name>
<evidence type="ECO:0000256" key="3">
    <source>
        <dbReference type="ARBA" id="ARBA00022840"/>
    </source>
</evidence>
<sequence>MTAACERLGTLLDSPAPAPATPALGLLRALASAGRLAVSAEDEEAGPWTLAYAPSPAALAAVATGSAPSWGTRLDGKQQKALRRAPGAVFRLPFADPVTGAASGGALSTFTTDWSPFTAACAVAVHPDHEMLAGTEVRRRPYFSGRFVRHPLHGDLLPVWVADWVKPEFGTGAVIVNPAHSVADLEFARSIGLPVRFGLGPHEPGASPASWLTPPVIKTGMVLRAGRHDGLSHEQAVDAYLSDLLEAGHADRAESFSLGRVPLAVLSADPAGAVRWSPALRARSFTEEAGTAAAVSASLRETPLLVAAAEFAAAAPTLVCTAEAVGADLLWLRLLLLDLNVKHSPVLVVPVARVGSAQGVEQQWLDGSLLVAGRPDETVSVKAQLAEQIGRIAKDHAAVGTDSGEPDSAPSQAAGQIFTALSAADFAAVFKAVGPTAKTIRRGGAIGGSERAAFLAALYVLLGLPLPEGFSRDALKGSLTS</sequence>
<proteinExistence type="predicted"/>
<accession>A0ABX9WBX3</accession>
<keyword evidence="2" id="KW-0547">Nucleotide-binding</keyword>